<name>A0A4Y7XFC4_9GAMM</name>
<dbReference type="STRING" id="1120977.GCA_000619845_00520"/>
<evidence type="ECO:0000256" key="1">
    <source>
        <dbReference type="ARBA" id="ARBA00001946"/>
    </source>
</evidence>
<keyword evidence="10 17" id="KW-0808">Transferase</keyword>
<proteinExistence type="inferred from homology"/>
<sequence length="181" mass="20464">MNHHVDVMISEQQIKARIKELAAQINQDYQHAGSNLLLIGLLRGSFIFMADLCREITVPHQVDFMTVSSYGNNTTSSRDVKIVQDLDESIENTHVLIVEDIIDSGNTLSKVRDLFLLRKPASLEICTLIDKPSRREVEVPVKYIGFSIPDKFIVGFGLDYAQFYRHLPYIGIVTLAENAND</sequence>
<dbReference type="InterPro" id="IPR029057">
    <property type="entry name" value="PRTase-like"/>
</dbReference>
<evidence type="ECO:0000256" key="5">
    <source>
        <dbReference type="ARBA" id="ARBA00008391"/>
    </source>
</evidence>
<evidence type="ECO:0000256" key="4">
    <source>
        <dbReference type="ARBA" id="ARBA00004669"/>
    </source>
</evidence>
<dbReference type="PANTHER" id="PTHR43340:SF1">
    <property type="entry name" value="HYPOXANTHINE PHOSPHORIBOSYLTRANSFERASE"/>
    <property type="match status" value="1"/>
</dbReference>
<dbReference type="GO" id="GO:0000287">
    <property type="term" value="F:magnesium ion binding"/>
    <property type="evidence" value="ECO:0007669"/>
    <property type="project" value="TreeGrafter"/>
</dbReference>
<dbReference type="GO" id="GO:0046100">
    <property type="term" value="P:hypoxanthine metabolic process"/>
    <property type="evidence" value="ECO:0007669"/>
    <property type="project" value="TreeGrafter"/>
</dbReference>
<evidence type="ECO:0000256" key="11">
    <source>
        <dbReference type="ARBA" id="ARBA00022723"/>
    </source>
</evidence>
<dbReference type="OrthoDB" id="9802824at2"/>
<dbReference type="NCBIfam" id="TIGR01203">
    <property type="entry name" value="HGPRTase"/>
    <property type="match status" value="1"/>
</dbReference>
<keyword evidence="11 17" id="KW-0479">Metal-binding</keyword>
<dbReference type="FunFam" id="3.40.50.2020:FF:000006">
    <property type="entry name" value="Hypoxanthine phosphoribosyltransferase"/>
    <property type="match status" value="1"/>
</dbReference>
<dbReference type="EMBL" id="SNTY01000009">
    <property type="protein sequence ID" value="TEU30346.1"/>
    <property type="molecule type" value="Genomic_DNA"/>
</dbReference>
<dbReference type="GO" id="GO:0005829">
    <property type="term" value="C:cytosol"/>
    <property type="evidence" value="ECO:0007669"/>
    <property type="project" value="TreeGrafter"/>
</dbReference>
<evidence type="ECO:0000256" key="17">
    <source>
        <dbReference type="RuleBase" id="RU364099"/>
    </source>
</evidence>
<evidence type="ECO:0000256" key="6">
    <source>
        <dbReference type="ARBA" id="ARBA00011895"/>
    </source>
</evidence>
<comment type="catalytic activity">
    <reaction evidence="16">
        <text>IMP + diphosphate = hypoxanthine + 5-phospho-alpha-D-ribose 1-diphosphate</text>
        <dbReference type="Rhea" id="RHEA:17973"/>
        <dbReference type="ChEBI" id="CHEBI:17368"/>
        <dbReference type="ChEBI" id="CHEBI:33019"/>
        <dbReference type="ChEBI" id="CHEBI:58017"/>
        <dbReference type="ChEBI" id="CHEBI:58053"/>
        <dbReference type="EC" id="2.4.2.8"/>
    </reaction>
    <physiologicalReaction direction="right-to-left" evidence="16">
        <dbReference type="Rhea" id="RHEA:17975"/>
    </physiologicalReaction>
</comment>
<protein>
    <recommendedName>
        <fullName evidence="7 17">Hypoxanthine phosphoribosyltransferase</fullName>
        <ecNumber evidence="6 17">2.4.2.8</ecNumber>
    </recommendedName>
</protein>
<evidence type="ECO:0000256" key="13">
    <source>
        <dbReference type="ARBA" id="ARBA00022741"/>
    </source>
</evidence>
<dbReference type="SUPFAM" id="SSF53271">
    <property type="entry name" value="PRTase-like"/>
    <property type="match status" value="1"/>
</dbReference>
<feature type="domain" description="Phosphoribosyltransferase" evidence="18">
    <location>
        <begin position="12"/>
        <end position="160"/>
    </location>
</feature>
<dbReference type="Pfam" id="PF00156">
    <property type="entry name" value="Pribosyltran"/>
    <property type="match status" value="1"/>
</dbReference>
<evidence type="ECO:0000259" key="18">
    <source>
        <dbReference type="Pfam" id="PF00156"/>
    </source>
</evidence>
<comment type="similarity">
    <text evidence="5 17">Belongs to the purine/pyrimidine phosphoribosyltransferase family.</text>
</comment>
<keyword evidence="8 17" id="KW-0963">Cytoplasm</keyword>
<accession>A0A4Y7XFC4</accession>
<dbReference type="GO" id="GO:0006178">
    <property type="term" value="P:guanine salvage"/>
    <property type="evidence" value="ECO:0007669"/>
    <property type="project" value="TreeGrafter"/>
</dbReference>
<evidence type="ECO:0000256" key="14">
    <source>
        <dbReference type="ARBA" id="ARBA00022842"/>
    </source>
</evidence>
<dbReference type="InterPro" id="IPR000836">
    <property type="entry name" value="PRTase_dom"/>
</dbReference>
<organism evidence="19 20">
    <name type="scientific">Alkanindiges illinoisensis</name>
    <dbReference type="NCBI Taxonomy" id="197183"/>
    <lineage>
        <taxon>Bacteria</taxon>
        <taxon>Pseudomonadati</taxon>
        <taxon>Pseudomonadota</taxon>
        <taxon>Gammaproteobacteria</taxon>
        <taxon>Moraxellales</taxon>
        <taxon>Moraxellaceae</taxon>
        <taxon>Alkanindiges</taxon>
    </lineage>
</organism>
<dbReference type="GO" id="GO:0032263">
    <property type="term" value="P:GMP salvage"/>
    <property type="evidence" value="ECO:0007669"/>
    <property type="project" value="TreeGrafter"/>
</dbReference>
<evidence type="ECO:0000256" key="7">
    <source>
        <dbReference type="ARBA" id="ARBA00014105"/>
    </source>
</evidence>
<comment type="subcellular location">
    <subcellularLocation>
        <location evidence="3 17">Cytoplasm</location>
    </subcellularLocation>
</comment>
<dbReference type="PANTHER" id="PTHR43340">
    <property type="entry name" value="HYPOXANTHINE-GUANINE PHOSPHORIBOSYLTRANSFERASE"/>
    <property type="match status" value="1"/>
</dbReference>
<dbReference type="GO" id="GO:0052657">
    <property type="term" value="F:guanine phosphoribosyltransferase activity"/>
    <property type="evidence" value="ECO:0007669"/>
    <property type="project" value="UniProtKB-ARBA"/>
</dbReference>
<dbReference type="RefSeq" id="WP_134243376.1">
    <property type="nucleotide sequence ID" value="NZ_SNTY01000009.1"/>
</dbReference>
<dbReference type="InterPro" id="IPR050408">
    <property type="entry name" value="HGPRT"/>
</dbReference>
<keyword evidence="14 17" id="KW-0460">Magnesium</keyword>
<dbReference type="GO" id="GO:0004422">
    <property type="term" value="F:hypoxanthine phosphoribosyltransferase activity"/>
    <property type="evidence" value="ECO:0007669"/>
    <property type="project" value="InterPro"/>
</dbReference>
<dbReference type="GO" id="GO:0032264">
    <property type="term" value="P:IMP salvage"/>
    <property type="evidence" value="ECO:0007669"/>
    <property type="project" value="UniProtKB-UniPathway"/>
</dbReference>
<keyword evidence="20" id="KW-1185">Reference proteome</keyword>
<keyword evidence="12 17" id="KW-0660">Purine salvage</keyword>
<gene>
    <name evidence="19" type="primary">hpt</name>
    <name evidence="19" type="ORF">E2B99_02270</name>
</gene>
<dbReference type="UniPathway" id="UPA00591">
    <property type="reaction ID" value="UER00648"/>
</dbReference>
<comment type="cofactor">
    <cofactor evidence="1 17">
        <name>Mg(2+)</name>
        <dbReference type="ChEBI" id="CHEBI:18420"/>
    </cofactor>
</comment>
<dbReference type="EC" id="2.4.2.8" evidence="6 17"/>
<evidence type="ECO:0000256" key="15">
    <source>
        <dbReference type="ARBA" id="ARBA00048811"/>
    </source>
</evidence>
<reference evidence="19 20" key="1">
    <citation type="submission" date="2019-03" db="EMBL/GenBank/DDBJ databases">
        <title>Alkanindiges illinoisensis: a potential pathogenic isolated from ascites of a gastric cancer patient with abdominal metastasis.</title>
        <authorList>
            <person name="Hu X."/>
            <person name="Yang B."/>
            <person name="Yan X."/>
            <person name="Lin L."/>
            <person name="Zhao H."/>
            <person name="Zhou F."/>
            <person name="Su B."/>
            <person name="Chen J."/>
            <person name="Rui Y."/>
            <person name="Wang Q."/>
            <person name="Zheng L."/>
        </authorList>
    </citation>
    <scope>NUCLEOTIDE SEQUENCE [LARGE SCALE GENOMIC DNA]</scope>
    <source>
        <strain evidence="19 20">NFYY 23406</strain>
    </source>
</reference>
<dbReference type="GO" id="GO:0006166">
    <property type="term" value="P:purine ribonucleoside salvage"/>
    <property type="evidence" value="ECO:0007669"/>
    <property type="project" value="UniProtKB-KW"/>
</dbReference>
<evidence type="ECO:0000256" key="16">
    <source>
        <dbReference type="ARBA" id="ARBA00049402"/>
    </source>
</evidence>
<comment type="catalytic activity">
    <reaction evidence="15">
        <text>GMP + diphosphate = guanine + 5-phospho-alpha-D-ribose 1-diphosphate</text>
        <dbReference type="Rhea" id="RHEA:25424"/>
        <dbReference type="ChEBI" id="CHEBI:16235"/>
        <dbReference type="ChEBI" id="CHEBI:33019"/>
        <dbReference type="ChEBI" id="CHEBI:58017"/>
        <dbReference type="ChEBI" id="CHEBI:58115"/>
        <dbReference type="EC" id="2.4.2.8"/>
    </reaction>
    <physiologicalReaction direction="right-to-left" evidence="15">
        <dbReference type="Rhea" id="RHEA:25426"/>
    </physiologicalReaction>
</comment>
<evidence type="ECO:0000256" key="12">
    <source>
        <dbReference type="ARBA" id="ARBA00022726"/>
    </source>
</evidence>
<evidence type="ECO:0000256" key="10">
    <source>
        <dbReference type="ARBA" id="ARBA00022679"/>
    </source>
</evidence>
<dbReference type="GO" id="GO:0000166">
    <property type="term" value="F:nucleotide binding"/>
    <property type="evidence" value="ECO:0007669"/>
    <property type="project" value="UniProtKB-KW"/>
</dbReference>
<dbReference type="CDD" id="cd06223">
    <property type="entry name" value="PRTases_typeI"/>
    <property type="match status" value="1"/>
</dbReference>
<evidence type="ECO:0000256" key="3">
    <source>
        <dbReference type="ARBA" id="ARBA00004496"/>
    </source>
</evidence>
<comment type="pathway">
    <text evidence="4 17">Purine metabolism; IMP biosynthesis via salvage pathway; IMP from hypoxanthine: step 1/1.</text>
</comment>
<evidence type="ECO:0000313" key="20">
    <source>
        <dbReference type="Proteomes" id="UP000297834"/>
    </source>
</evidence>
<evidence type="ECO:0000256" key="9">
    <source>
        <dbReference type="ARBA" id="ARBA00022676"/>
    </source>
</evidence>
<keyword evidence="13 17" id="KW-0547">Nucleotide-binding</keyword>
<keyword evidence="9 17" id="KW-0328">Glycosyltransferase</keyword>
<comment type="function">
    <text evidence="2">Purine salvage pathway enzyme which catalyzes the transfer of the ribosyl-5-phosphate group from 5-phospho-alpha-D-ribose 1-diphosphate (PRPP) to the N9 position of hypoxanthine to yield IMP (inosine 5'-monophosphate). To a lesser extent, can also act on guanine leading to GMP, but shows a highly less efficient activity with xanthine.</text>
</comment>
<comment type="caution">
    <text evidence="19">The sequence shown here is derived from an EMBL/GenBank/DDBJ whole genome shotgun (WGS) entry which is preliminary data.</text>
</comment>
<dbReference type="AlphaFoldDB" id="A0A4Y7XFC4"/>
<dbReference type="Gene3D" id="3.40.50.2020">
    <property type="match status" value="1"/>
</dbReference>
<dbReference type="Proteomes" id="UP000297834">
    <property type="component" value="Unassembled WGS sequence"/>
</dbReference>
<evidence type="ECO:0000256" key="8">
    <source>
        <dbReference type="ARBA" id="ARBA00022490"/>
    </source>
</evidence>
<evidence type="ECO:0000256" key="2">
    <source>
        <dbReference type="ARBA" id="ARBA00003637"/>
    </source>
</evidence>
<evidence type="ECO:0000313" key="19">
    <source>
        <dbReference type="EMBL" id="TEU30346.1"/>
    </source>
</evidence>
<dbReference type="InterPro" id="IPR005904">
    <property type="entry name" value="Hxn_phspho_trans"/>
</dbReference>